<dbReference type="EMBL" id="SWBP01000002">
    <property type="protein sequence ID" value="TKB98790.1"/>
    <property type="molecule type" value="Genomic_DNA"/>
</dbReference>
<dbReference type="RefSeq" id="WP_136825604.1">
    <property type="nucleotide sequence ID" value="NZ_SWBP01000002.1"/>
</dbReference>
<dbReference type="GO" id="GO:0046521">
    <property type="term" value="P:sphingoid catabolic process"/>
    <property type="evidence" value="ECO:0007669"/>
    <property type="project" value="TreeGrafter"/>
</dbReference>
<comment type="caution">
    <text evidence="2">The sequence shown here is derived from an EMBL/GenBank/DDBJ whole genome shotgun (WGS) entry which is preliminary data.</text>
</comment>
<organism evidence="2 3">
    <name type="scientific">Pedobacter cryophilus</name>
    <dbReference type="NCBI Taxonomy" id="2571271"/>
    <lineage>
        <taxon>Bacteria</taxon>
        <taxon>Pseudomonadati</taxon>
        <taxon>Bacteroidota</taxon>
        <taxon>Sphingobacteriia</taxon>
        <taxon>Sphingobacteriales</taxon>
        <taxon>Sphingobacteriaceae</taxon>
        <taxon>Pedobacter</taxon>
    </lineage>
</organism>
<protein>
    <submittedName>
        <fullName evidence="2">DUF962 domain-containing protein</fullName>
    </submittedName>
</protein>
<dbReference type="OrthoDB" id="5515308at2"/>
<keyword evidence="1" id="KW-1133">Transmembrane helix</keyword>
<proteinExistence type="predicted"/>
<feature type="transmembrane region" description="Helical" evidence="1">
    <location>
        <begin position="86"/>
        <end position="107"/>
    </location>
</feature>
<keyword evidence="1" id="KW-0812">Transmembrane</keyword>
<keyword evidence="1" id="KW-0472">Membrane</keyword>
<dbReference type="PANTHER" id="PTHR28026:SF9">
    <property type="entry name" value="2-HYDROXY-PALMITIC ACID DIOXYGENASE MPO1"/>
    <property type="match status" value="1"/>
</dbReference>
<feature type="transmembrane region" description="Helical" evidence="1">
    <location>
        <begin position="144"/>
        <end position="162"/>
    </location>
</feature>
<dbReference type="AlphaFoldDB" id="A0A4U1C615"/>
<gene>
    <name evidence="2" type="ORF">FA046_06640</name>
</gene>
<evidence type="ECO:0000313" key="3">
    <source>
        <dbReference type="Proteomes" id="UP000308181"/>
    </source>
</evidence>
<dbReference type="Pfam" id="PF06127">
    <property type="entry name" value="Mpo1-like"/>
    <property type="match status" value="1"/>
</dbReference>
<dbReference type="GO" id="GO:0016020">
    <property type="term" value="C:membrane"/>
    <property type="evidence" value="ECO:0007669"/>
    <property type="project" value="GOC"/>
</dbReference>
<keyword evidence="3" id="KW-1185">Reference proteome</keyword>
<feature type="transmembrane region" description="Helical" evidence="1">
    <location>
        <begin position="114"/>
        <end position="132"/>
    </location>
</feature>
<dbReference type="PANTHER" id="PTHR28026">
    <property type="entry name" value="DUF962 DOMAIN PROTEIN (AFU_ORTHOLOGUE AFUA_8G05310)"/>
    <property type="match status" value="1"/>
</dbReference>
<sequence length="169" mass="19577">MAKPQSSPLREIDILLAKYSESHQNPTNKLIHWVCVPLIVLSIIGLISAIPFPYLNFLGKYNMFINWFSLVMAACIYYYLKLSPILSYLMLFFFGICYFFVVQLEYVEQAGGPALWQSSLVIFVLAWIGQFIGHQIEGKKPSLLTDLKFLLIGPLWLMHFILKKFNIKY</sequence>
<evidence type="ECO:0000256" key="1">
    <source>
        <dbReference type="SAM" id="Phobius"/>
    </source>
</evidence>
<dbReference type="Proteomes" id="UP000308181">
    <property type="component" value="Unassembled WGS sequence"/>
</dbReference>
<evidence type="ECO:0000313" key="2">
    <source>
        <dbReference type="EMBL" id="TKB98790.1"/>
    </source>
</evidence>
<dbReference type="InterPro" id="IPR009305">
    <property type="entry name" value="Mpo1-like"/>
</dbReference>
<name>A0A4U1C615_9SPHI</name>
<feature type="transmembrane region" description="Helical" evidence="1">
    <location>
        <begin position="30"/>
        <end position="52"/>
    </location>
</feature>
<reference evidence="2 3" key="1">
    <citation type="submission" date="2019-04" db="EMBL/GenBank/DDBJ databases">
        <title>Pedobacter sp. AR-3-17 sp. nov., isolated from Arctic soil.</title>
        <authorList>
            <person name="Dahal R.H."/>
            <person name="Kim D.-U."/>
        </authorList>
    </citation>
    <scope>NUCLEOTIDE SEQUENCE [LARGE SCALE GENOMIC DNA]</scope>
    <source>
        <strain evidence="2 3">AR-3-17</strain>
    </source>
</reference>
<accession>A0A4U1C615</accession>
<feature type="transmembrane region" description="Helical" evidence="1">
    <location>
        <begin position="64"/>
        <end position="80"/>
    </location>
</feature>